<dbReference type="RefSeq" id="WP_344608384.1">
    <property type="nucleotide sequence ID" value="NZ_BAAAHE010000044.1"/>
</dbReference>
<evidence type="ECO:0000313" key="3">
    <source>
        <dbReference type="EMBL" id="GAA0633422.1"/>
    </source>
</evidence>
<proteinExistence type="predicted"/>
<accession>A0ABN1H909</accession>
<evidence type="ECO:0000256" key="1">
    <source>
        <dbReference type="SAM" id="MobiDB-lite"/>
    </source>
</evidence>
<protein>
    <recommendedName>
        <fullName evidence="2">DUF7065 domain-containing protein</fullName>
    </recommendedName>
</protein>
<dbReference type="EMBL" id="BAAAHE010000044">
    <property type="protein sequence ID" value="GAA0633422.1"/>
    <property type="molecule type" value="Genomic_DNA"/>
</dbReference>
<organism evidence="3 4">
    <name type="scientific">Sporichthya brevicatena</name>
    <dbReference type="NCBI Taxonomy" id="171442"/>
    <lineage>
        <taxon>Bacteria</taxon>
        <taxon>Bacillati</taxon>
        <taxon>Actinomycetota</taxon>
        <taxon>Actinomycetes</taxon>
        <taxon>Sporichthyales</taxon>
        <taxon>Sporichthyaceae</taxon>
        <taxon>Sporichthya</taxon>
    </lineage>
</organism>
<comment type="caution">
    <text evidence="3">The sequence shown here is derived from an EMBL/GenBank/DDBJ whole genome shotgun (WGS) entry which is preliminary data.</text>
</comment>
<dbReference type="SUPFAM" id="SSF159245">
    <property type="entry name" value="AttH-like"/>
    <property type="match status" value="1"/>
</dbReference>
<dbReference type="InterPro" id="IPR055493">
    <property type="entry name" value="DUF7065"/>
</dbReference>
<dbReference type="Proteomes" id="UP001500957">
    <property type="component" value="Unassembled WGS sequence"/>
</dbReference>
<keyword evidence="4" id="KW-1185">Reference proteome</keyword>
<feature type="region of interest" description="Disordered" evidence="1">
    <location>
        <begin position="1"/>
        <end position="22"/>
    </location>
</feature>
<name>A0ABN1H909_9ACTN</name>
<evidence type="ECO:0000313" key="4">
    <source>
        <dbReference type="Proteomes" id="UP001500957"/>
    </source>
</evidence>
<feature type="domain" description="DUF7065" evidence="2">
    <location>
        <begin position="5"/>
        <end position="186"/>
    </location>
</feature>
<reference evidence="3 4" key="1">
    <citation type="journal article" date="2019" name="Int. J. Syst. Evol. Microbiol.">
        <title>The Global Catalogue of Microorganisms (GCM) 10K type strain sequencing project: providing services to taxonomists for standard genome sequencing and annotation.</title>
        <authorList>
            <consortium name="The Broad Institute Genomics Platform"/>
            <consortium name="The Broad Institute Genome Sequencing Center for Infectious Disease"/>
            <person name="Wu L."/>
            <person name="Ma J."/>
        </authorList>
    </citation>
    <scope>NUCLEOTIDE SEQUENCE [LARGE SCALE GENOMIC DNA]</scope>
    <source>
        <strain evidence="3 4">JCM 10671</strain>
    </source>
</reference>
<gene>
    <name evidence="3" type="ORF">GCM10009547_41720</name>
</gene>
<dbReference type="Pfam" id="PF23213">
    <property type="entry name" value="DUF7065"/>
    <property type="match status" value="1"/>
</dbReference>
<evidence type="ECO:0000259" key="2">
    <source>
        <dbReference type="Pfam" id="PF23213"/>
    </source>
</evidence>
<sequence>MTTADRTREIVPEDDSWAHHPRPEDPFWNESGLFTFMVPELDINGYFYVWHRPNMKLTSAGVALWDAVGTETHNCLFSEWYHFNPMAPDTDMFNFRLGNGMSCELLEPLKRYKLGYAGDEMQLDLLWEGAYHPPNLHYSNSDADGFEVWGSVHYEQLGSVTGTITLRGETIPVDCHAFRDHSRGLRPGPARNQSGGGFDYGWASERTSFAVTSARPDPTAPVTASSVDRIGYGHFVQDGKLGQITGGRRVVLEREPDGRPRRVELLLEDEHGREMRAVSRVRNCLKWHSLWHMQWCLAEWEIDGEHGWGENQDWFDINVIRRHQRENLGAAR</sequence>